<name>A0A2M9Y387_9LEPT</name>
<organism evidence="2 3">
    <name type="scientific">Leptospira brenneri</name>
    <dbReference type="NCBI Taxonomy" id="2023182"/>
    <lineage>
        <taxon>Bacteria</taxon>
        <taxon>Pseudomonadati</taxon>
        <taxon>Spirochaetota</taxon>
        <taxon>Spirochaetia</taxon>
        <taxon>Leptospirales</taxon>
        <taxon>Leptospiraceae</taxon>
        <taxon>Leptospira</taxon>
    </lineage>
</organism>
<feature type="transmembrane region" description="Helical" evidence="1">
    <location>
        <begin position="54"/>
        <end position="75"/>
    </location>
</feature>
<keyword evidence="1" id="KW-0812">Transmembrane</keyword>
<feature type="transmembrane region" description="Helical" evidence="1">
    <location>
        <begin position="126"/>
        <end position="151"/>
    </location>
</feature>
<dbReference type="OrthoDB" id="344287at2"/>
<protein>
    <recommendedName>
        <fullName evidence="4">DUF4386 family protein</fullName>
    </recommendedName>
</protein>
<proteinExistence type="predicted"/>
<feature type="transmembrane region" description="Helical" evidence="1">
    <location>
        <begin position="163"/>
        <end position="182"/>
    </location>
</feature>
<evidence type="ECO:0008006" key="4">
    <source>
        <dbReference type="Google" id="ProtNLM"/>
    </source>
</evidence>
<keyword evidence="1" id="KW-1133">Transmembrane helix</keyword>
<keyword evidence="3" id="KW-1185">Reference proteome</keyword>
<evidence type="ECO:0000313" key="3">
    <source>
        <dbReference type="Proteomes" id="UP000297891"/>
    </source>
</evidence>
<gene>
    <name evidence="2" type="ORF">EHQ30_13975</name>
</gene>
<feature type="transmembrane region" description="Helical" evidence="1">
    <location>
        <begin position="188"/>
        <end position="207"/>
    </location>
</feature>
<evidence type="ECO:0000256" key="1">
    <source>
        <dbReference type="SAM" id="Phobius"/>
    </source>
</evidence>
<comment type="caution">
    <text evidence="2">The sequence shown here is derived from an EMBL/GenBank/DDBJ whole genome shotgun (WGS) entry which is preliminary data.</text>
</comment>
<dbReference type="Proteomes" id="UP000297891">
    <property type="component" value="Unassembled WGS sequence"/>
</dbReference>
<evidence type="ECO:0000313" key="2">
    <source>
        <dbReference type="EMBL" id="TGK91333.1"/>
    </source>
</evidence>
<feature type="transmembrane region" description="Helical" evidence="1">
    <location>
        <begin position="14"/>
        <end position="34"/>
    </location>
</feature>
<keyword evidence="1" id="KW-0472">Membrane</keyword>
<dbReference type="EMBL" id="RQFP01000014">
    <property type="protein sequence ID" value="TGK91333.1"/>
    <property type="molecule type" value="Genomic_DNA"/>
</dbReference>
<dbReference type="AlphaFoldDB" id="A0A2M9Y387"/>
<feature type="transmembrane region" description="Helical" evidence="1">
    <location>
        <begin position="87"/>
        <end position="114"/>
    </location>
</feature>
<reference evidence="2" key="1">
    <citation type="journal article" date="2019" name="PLoS Negl. Trop. Dis.">
        <title>Revisiting the worldwide diversity of Leptospira species in the environment.</title>
        <authorList>
            <person name="Vincent A.T."/>
            <person name="Schiettekatte O."/>
            <person name="Bourhy P."/>
            <person name="Veyrier F.J."/>
            <person name="Picardeau M."/>
        </authorList>
    </citation>
    <scope>NUCLEOTIDE SEQUENCE [LARGE SCALE GENOMIC DNA]</scope>
    <source>
        <strain evidence="2">201800277</strain>
    </source>
</reference>
<accession>A0A2M9Y387</accession>
<sequence length="212" mass="24092">MAHRTFQLLNRNQLSFYISSLLFVCYYVFCYLVPPQPNDSNQLHEWLLESKTYLQIADEVLIFAVLALLPSIYILGNPWKKETQPTILFSSGLFFLLVIPMFVLLDLLIGRLVYPVNSYPLTKDSMIVYLSLITGTEHMISLVMALAILLFSISFRKQTKGGMVFVVGIVTFGLQIIASFSWLISPGLLLLCRLSFPIWLVLAGFLLSKNKN</sequence>